<accession>A0AAF3JB99</accession>
<evidence type="ECO:0000256" key="1">
    <source>
        <dbReference type="SAM" id="SignalP"/>
    </source>
</evidence>
<dbReference type="WBParaSite" id="MBELARI_LOCUS7944">
    <property type="protein sequence ID" value="MBELARI_LOCUS7944"/>
    <property type="gene ID" value="MBELARI_LOCUS7944"/>
</dbReference>
<keyword evidence="1" id="KW-0732">Signal</keyword>
<organism evidence="2 3">
    <name type="scientific">Mesorhabditis belari</name>
    <dbReference type="NCBI Taxonomy" id="2138241"/>
    <lineage>
        <taxon>Eukaryota</taxon>
        <taxon>Metazoa</taxon>
        <taxon>Ecdysozoa</taxon>
        <taxon>Nematoda</taxon>
        <taxon>Chromadorea</taxon>
        <taxon>Rhabditida</taxon>
        <taxon>Rhabditina</taxon>
        <taxon>Rhabditomorpha</taxon>
        <taxon>Rhabditoidea</taxon>
        <taxon>Rhabditidae</taxon>
        <taxon>Mesorhabditinae</taxon>
        <taxon>Mesorhabditis</taxon>
    </lineage>
</organism>
<name>A0AAF3JB99_9BILA</name>
<feature type="signal peptide" evidence="1">
    <location>
        <begin position="1"/>
        <end position="19"/>
    </location>
</feature>
<protein>
    <submittedName>
        <fullName evidence="3">Neuropeptide-Like Protein</fullName>
    </submittedName>
</protein>
<feature type="chain" id="PRO_5042203305" evidence="1">
    <location>
        <begin position="20"/>
        <end position="91"/>
    </location>
</feature>
<dbReference type="Proteomes" id="UP000887575">
    <property type="component" value="Unassembled WGS sequence"/>
</dbReference>
<reference evidence="3" key="1">
    <citation type="submission" date="2024-02" db="UniProtKB">
        <authorList>
            <consortium name="WormBaseParasite"/>
        </authorList>
    </citation>
    <scope>IDENTIFICATION</scope>
</reference>
<evidence type="ECO:0000313" key="2">
    <source>
        <dbReference type="Proteomes" id="UP000887575"/>
    </source>
</evidence>
<sequence>MRSLVILLFIFSFLCLSHAFYPNLYLAAPYKYIEGQYPDEFRGRALTGRIRSGGRMDSLQKMSNTNQASVDKVKRFRPCFYSPIQCLIKRK</sequence>
<evidence type="ECO:0000313" key="3">
    <source>
        <dbReference type="WBParaSite" id="MBELARI_LOCUS7944"/>
    </source>
</evidence>
<proteinExistence type="predicted"/>
<dbReference type="AlphaFoldDB" id="A0AAF3JB99"/>
<keyword evidence="2" id="KW-1185">Reference proteome</keyword>